<accession>A0A1M7DZH8</accession>
<sequence>MKKIVLGLCFMLFSSGIFANNVDEKETIKKECELAYGCTTTIWYTHNGTHSVVSFYHDDCSGQACCNDYLRRDIDILKLHYAMEDTNQGQEIISLPVLEGDDNEGLIIVVEPGEQP</sequence>
<keyword evidence="1" id="KW-0732">Signal</keyword>
<dbReference type="AlphaFoldDB" id="A0A1M7DZH8"/>
<dbReference type="STRING" id="946677.SAMN05444484_102794"/>
<evidence type="ECO:0008006" key="4">
    <source>
        <dbReference type="Google" id="ProtNLM"/>
    </source>
</evidence>
<feature type="signal peptide" evidence="1">
    <location>
        <begin position="1"/>
        <end position="19"/>
    </location>
</feature>
<proteinExistence type="predicted"/>
<evidence type="ECO:0000256" key="1">
    <source>
        <dbReference type="SAM" id="SignalP"/>
    </source>
</evidence>
<dbReference type="RefSeq" id="WP_068842219.1">
    <property type="nucleotide sequence ID" value="NZ_FRBT01000002.1"/>
</dbReference>
<feature type="chain" id="PRO_5009925238" description="Secreted protein" evidence="1">
    <location>
        <begin position="20"/>
        <end position="116"/>
    </location>
</feature>
<reference evidence="3" key="1">
    <citation type="submission" date="2016-11" db="EMBL/GenBank/DDBJ databases">
        <authorList>
            <person name="Varghese N."/>
            <person name="Submissions S."/>
        </authorList>
    </citation>
    <scope>NUCLEOTIDE SEQUENCE [LARGE SCALE GENOMIC DNA]</scope>
    <source>
        <strain evidence="3">DSM 24724</strain>
    </source>
</reference>
<gene>
    <name evidence="2" type="ORF">SAMN05444484_102794</name>
</gene>
<keyword evidence="3" id="KW-1185">Reference proteome</keyword>
<dbReference type="Proteomes" id="UP000184028">
    <property type="component" value="Unassembled WGS sequence"/>
</dbReference>
<protein>
    <recommendedName>
        <fullName evidence="4">Secreted protein</fullName>
    </recommendedName>
</protein>
<evidence type="ECO:0000313" key="2">
    <source>
        <dbReference type="EMBL" id="SHL84860.1"/>
    </source>
</evidence>
<dbReference type="EMBL" id="FRBT01000002">
    <property type="protein sequence ID" value="SHL84860.1"/>
    <property type="molecule type" value="Genomic_DNA"/>
</dbReference>
<evidence type="ECO:0000313" key="3">
    <source>
        <dbReference type="Proteomes" id="UP000184028"/>
    </source>
</evidence>
<name>A0A1M7DZH8_9FLAO</name>
<organism evidence="2 3">
    <name type="scientific">Flavobacterium chilense</name>
    <dbReference type="NCBI Taxonomy" id="946677"/>
    <lineage>
        <taxon>Bacteria</taxon>
        <taxon>Pseudomonadati</taxon>
        <taxon>Bacteroidota</taxon>
        <taxon>Flavobacteriia</taxon>
        <taxon>Flavobacteriales</taxon>
        <taxon>Flavobacteriaceae</taxon>
        <taxon>Flavobacterium</taxon>
    </lineage>
</organism>